<dbReference type="Pfam" id="PF15580">
    <property type="entry name" value="Imm53"/>
    <property type="match status" value="1"/>
</dbReference>
<evidence type="ECO:0008006" key="3">
    <source>
        <dbReference type="Google" id="ProtNLM"/>
    </source>
</evidence>
<dbReference type="Proteomes" id="UP001342631">
    <property type="component" value="Unassembled WGS sequence"/>
</dbReference>
<name>A0ABQ6QJW4_9BACT</name>
<gene>
    <name evidence="1" type="ORF">ASNO1_05680</name>
</gene>
<organism evidence="1 2">
    <name type="scientific">Corallococcus caeni</name>
    <dbReference type="NCBI Taxonomy" id="3082388"/>
    <lineage>
        <taxon>Bacteria</taxon>
        <taxon>Pseudomonadati</taxon>
        <taxon>Myxococcota</taxon>
        <taxon>Myxococcia</taxon>
        <taxon>Myxococcales</taxon>
        <taxon>Cystobacterineae</taxon>
        <taxon>Myxococcaceae</taxon>
        <taxon>Corallococcus</taxon>
    </lineage>
</organism>
<evidence type="ECO:0000313" key="2">
    <source>
        <dbReference type="Proteomes" id="UP001342631"/>
    </source>
</evidence>
<accession>A0ABQ6QJW4</accession>
<reference evidence="1 2" key="1">
    <citation type="journal article" date="2024" name="Arch. Microbiol.">
        <title>Corallococcus caeni sp. nov., a novel myxobacterium isolated from activated sludge.</title>
        <authorList>
            <person name="Tomita S."/>
            <person name="Nakai R."/>
            <person name="Kuroda K."/>
            <person name="Kurashita H."/>
            <person name="Hatamoto M."/>
            <person name="Yamaguchi T."/>
            <person name="Narihiro T."/>
        </authorList>
    </citation>
    <scope>NUCLEOTIDE SEQUENCE [LARGE SCALE GENOMIC DNA]</scope>
    <source>
        <strain evidence="1 2">NO1</strain>
    </source>
</reference>
<protein>
    <recommendedName>
        <fullName evidence="3">Rhodanese-related sulfurtransferase</fullName>
    </recommendedName>
</protein>
<comment type="caution">
    <text evidence="1">The sequence shown here is derived from an EMBL/GenBank/DDBJ whole genome shotgun (WGS) entry which is preliminary data.</text>
</comment>
<keyword evidence="2" id="KW-1185">Reference proteome</keyword>
<dbReference type="EMBL" id="BTTX01000001">
    <property type="protein sequence ID" value="GMU04316.1"/>
    <property type="molecule type" value="Genomic_DNA"/>
</dbReference>
<dbReference type="RefSeq" id="WP_338274281.1">
    <property type="nucleotide sequence ID" value="NZ_BTTX01000001.1"/>
</dbReference>
<evidence type="ECO:0000313" key="1">
    <source>
        <dbReference type="EMBL" id="GMU04316.1"/>
    </source>
</evidence>
<sequence length="109" mass="12264">MDELRWLEQWYSAQCRGDWANDRGVTIQSLDNPGWMVTIDLEGTPLARRMTDALLLRAGEPPSAENGNVGGTDWIECAVKDGRFTGAGDPFKLHTILRCFREWADQTPP</sequence>
<dbReference type="InterPro" id="IPR028228">
    <property type="entry name" value="Imm53"/>
</dbReference>
<proteinExistence type="predicted"/>